<dbReference type="STRING" id="1608994.TU86_13140"/>
<protein>
    <recommendedName>
        <fullName evidence="3">GTP-binding protein</fullName>
    </recommendedName>
</protein>
<dbReference type="InterPro" id="IPR010352">
    <property type="entry name" value="DUF945"/>
</dbReference>
<dbReference type="AlphaFoldDB" id="A0A0J6INR4"/>
<gene>
    <name evidence="1" type="ORF">TU86_13140</name>
</gene>
<dbReference type="EMBL" id="JYLF01000004">
    <property type="protein sequence ID" value="KMN13828.1"/>
    <property type="molecule type" value="Genomic_DNA"/>
</dbReference>
<proteinExistence type="predicted"/>
<dbReference type="PATRIC" id="fig|1608994.3.peg.3277"/>
<dbReference type="Pfam" id="PF06097">
    <property type="entry name" value="DUF945"/>
    <property type="match status" value="1"/>
</dbReference>
<evidence type="ECO:0000313" key="1">
    <source>
        <dbReference type="EMBL" id="KMN13828.1"/>
    </source>
</evidence>
<evidence type="ECO:0008006" key="3">
    <source>
        <dbReference type="Google" id="ProtNLM"/>
    </source>
</evidence>
<name>A0A0J6INR4_9PSED</name>
<dbReference type="Proteomes" id="UP000036325">
    <property type="component" value="Unassembled WGS sequence"/>
</dbReference>
<sequence length="492" mass="53015">MNKPLGVLVGIVVIAGALNTAGAWYTGTKLEGVLQTSIQEANKELASQLQGTPTHGSIELVSLDRHLYSSTANYRVTVSDESAGPVAQPVELLFVDHIEHGPLPWSRIKTFKWMPVMATSNYSLVKTPFTEKWFAAAKEQSPLQGQVTLAYNRAVEGHMELLPLEMALDANSSLSFSGMSMEGQSDAEGQNFKGKGYMDHFKLNAVFPNKPPLLVELNGLTAASDLNKSDFGFFLGQNFLKLSESQITFGDRQSVLKLNNFEYTGSTSAKGQLLSGRLDYKVGDVTLNNNPVGTAQLVMSASSLDIPAMQALFQIYQTKFQPKADGTLPASELTQAEQTQLQTQLETLLAAKPKMAVEKLSVKTPNGESEFNLAVALAQPAALDQPPVEVTKQLLTSLDAKLQLSKPMIADLAGVQAQLAGQSDPQTLAQVGTMTSDMVSNIAVGTGLAKVEGTNILATLNYAAGQVDFNGQKMSLEDFITQMTMRFNAPMQ</sequence>
<organism evidence="1 2">
    <name type="scientific">Pseudomonas weihenstephanensis</name>
    <dbReference type="NCBI Taxonomy" id="1608994"/>
    <lineage>
        <taxon>Bacteria</taxon>
        <taxon>Pseudomonadati</taxon>
        <taxon>Pseudomonadota</taxon>
        <taxon>Gammaproteobacteria</taxon>
        <taxon>Pseudomonadales</taxon>
        <taxon>Pseudomonadaceae</taxon>
        <taxon>Pseudomonas</taxon>
    </lineage>
</organism>
<evidence type="ECO:0000313" key="2">
    <source>
        <dbReference type="Proteomes" id="UP000036325"/>
    </source>
</evidence>
<dbReference type="RefSeq" id="WP_048364730.1">
    <property type="nucleotide sequence ID" value="NZ_JYLF01000004.1"/>
</dbReference>
<comment type="caution">
    <text evidence="1">The sequence shown here is derived from an EMBL/GenBank/DDBJ whole genome shotgun (WGS) entry which is preliminary data.</text>
</comment>
<dbReference type="OrthoDB" id="5444681at2"/>
<reference evidence="1 2" key="1">
    <citation type="submission" date="2015-02" db="EMBL/GenBank/DDBJ databases">
        <title>Pseudomonas helleri sp. nov. and Pseudomonas weihenstephanensis sp. nov., isolated from raw cows milk.</title>
        <authorList>
            <person name="von Neubeck M."/>
            <person name="Huptas C."/>
            <person name="Wenning M."/>
            <person name="Scherer S."/>
        </authorList>
    </citation>
    <scope>NUCLEOTIDE SEQUENCE [LARGE SCALE GENOMIC DNA]</scope>
    <source>
        <strain evidence="1 2">DSM 29166</strain>
    </source>
</reference>
<accession>A0A0J6INR4</accession>